<keyword evidence="1" id="KW-0472">Membrane</keyword>
<keyword evidence="1" id="KW-1133">Transmembrane helix</keyword>
<name>A0A6A4X4B8_AMPAM</name>
<comment type="caution">
    <text evidence="2">The sequence shown here is derived from an EMBL/GenBank/DDBJ whole genome shotgun (WGS) entry which is preliminary data.</text>
</comment>
<feature type="transmembrane region" description="Helical" evidence="1">
    <location>
        <begin position="42"/>
        <end position="64"/>
    </location>
</feature>
<keyword evidence="1" id="KW-0812">Transmembrane</keyword>
<protein>
    <submittedName>
        <fullName evidence="2">Uncharacterized protein</fullName>
    </submittedName>
</protein>
<keyword evidence="3" id="KW-1185">Reference proteome</keyword>
<dbReference type="AlphaFoldDB" id="A0A6A4X4B8"/>
<dbReference type="EMBL" id="VIIS01000051">
    <property type="protein sequence ID" value="KAF0314065.1"/>
    <property type="molecule type" value="Genomic_DNA"/>
</dbReference>
<proteinExistence type="predicted"/>
<accession>A0A6A4X4B8</accession>
<sequence length="86" mass="9511">MIQLAFAMNRHPIGVTGSERNNESHFNATRHFTCHPGGTTEAAIIFTLGSLGVGANLVLMFLILSKRYLRRQYVLSARIIVWGIPG</sequence>
<reference evidence="2 3" key="1">
    <citation type="submission" date="2019-07" db="EMBL/GenBank/DDBJ databases">
        <title>Draft genome assembly of a fouling barnacle, Amphibalanus amphitrite (Darwin, 1854): The first reference genome for Thecostraca.</title>
        <authorList>
            <person name="Kim W."/>
        </authorList>
    </citation>
    <scope>NUCLEOTIDE SEQUENCE [LARGE SCALE GENOMIC DNA]</scope>
    <source>
        <strain evidence="2">SNU_AA5</strain>
        <tissue evidence="2">Soma without cirri and trophi</tissue>
    </source>
</reference>
<organism evidence="2 3">
    <name type="scientific">Amphibalanus amphitrite</name>
    <name type="common">Striped barnacle</name>
    <name type="synonym">Balanus amphitrite</name>
    <dbReference type="NCBI Taxonomy" id="1232801"/>
    <lineage>
        <taxon>Eukaryota</taxon>
        <taxon>Metazoa</taxon>
        <taxon>Ecdysozoa</taxon>
        <taxon>Arthropoda</taxon>
        <taxon>Crustacea</taxon>
        <taxon>Multicrustacea</taxon>
        <taxon>Cirripedia</taxon>
        <taxon>Thoracica</taxon>
        <taxon>Thoracicalcarea</taxon>
        <taxon>Balanomorpha</taxon>
        <taxon>Balanoidea</taxon>
        <taxon>Balanidae</taxon>
        <taxon>Amphibalaninae</taxon>
        <taxon>Amphibalanus</taxon>
    </lineage>
</organism>
<dbReference type="Proteomes" id="UP000440578">
    <property type="component" value="Unassembled WGS sequence"/>
</dbReference>
<evidence type="ECO:0000313" key="2">
    <source>
        <dbReference type="EMBL" id="KAF0314065.1"/>
    </source>
</evidence>
<evidence type="ECO:0000313" key="3">
    <source>
        <dbReference type="Proteomes" id="UP000440578"/>
    </source>
</evidence>
<gene>
    <name evidence="2" type="ORF">FJT64_015444</name>
</gene>
<evidence type="ECO:0000256" key="1">
    <source>
        <dbReference type="SAM" id="Phobius"/>
    </source>
</evidence>